<keyword evidence="3" id="KW-0812">Transmembrane</keyword>
<sequence>MSEQNKLDQMIEKYNELETRQRAMILGLVVAVLLVIFDFAWFQPQSTEQARLKRELSSVQTERQELAKAVEQRQQQLMGTAFNQQRKRIKQLQQQEAEVDEALSEYAQLVSPRQMPELLRNFFEKSDRLTLLALDKLPVKPAFKQVASNGSQKDDSNTDNKSHTAGSQKISFYRHDFTVTLRGKYFELLKSLQTLESMNIKIYWDSLDYQVESYPNADIKLTLYTYSYDKNWIGA</sequence>
<dbReference type="OrthoDB" id="9151209at2"/>
<keyword evidence="1" id="KW-0175">Coiled coil</keyword>
<dbReference type="AlphaFoldDB" id="A0A316FWL2"/>
<proteinExistence type="predicted"/>
<dbReference type="Proteomes" id="UP000245790">
    <property type="component" value="Unassembled WGS sequence"/>
</dbReference>
<name>A0A316FWL2_9GAMM</name>
<organism evidence="4 5">
    <name type="scientific">Pleionea mediterranea</name>
    <dbReference type="NCBI Taxonomy" id="523701"/>
    <lineage>
        <taxon>Bacteria</taxon>
        <taxon>Pseudomonadati</taxon>
        <taxon>Pseudomonadota</taxon>
        <taxon>Gammaproteobacteria</taxon>
        <taxon>Oceanospirillales</taxon>
        <taxon>Pleioneaceae</taxon>
        <taxon>Pleionea</taxon>
    </lineage>
</organism>
<keyword evidence="3" id="KW-0472">Membrane</keyword>
<feature type="region of interest" description="Disordered" evidence="2">
    <location>
        <begin position="146"/>
        <end position="165"/>
    </location>
</feature>
<dbReference type="EMBL" id="QGGU01000004">
    <property type="protein sequence ID" value="PWK52939.1"/>
    <property type="molecule type" value="Genomic_DNA"/>
</dbReference>
<evidence type="ECO:0008006" key="6">
    <source>
        <dbReference type="Google" id="ProtNLM"/>
    </source>
</evidence>
<gene>
    <name evidence="4" type="ORF">C8D97_104157</name>
</gene>
<reference evidence="4 5" key="1">
    <citation type="submission" date="2018-05" db="EMBL/GenBank/DDBJ databases">
        <title>Genomic Encyclopedia of Type Strains, Phase IV (KMG-IV): sequencing the most valuable type-strain genomes for metagenomic binning, comparative biology and taxonomic classification.</title>
        <authorList>
            <person name="Goeker M."/>
        </authorList>
    </citation>
    <scope>NUCLEOTIDE SEQUENCE [LARGE SCALE GENOMIC DNA]</scope>
    <source>
        <strain evidence="4 5">DSM 25350</strain>
    </source>
</reference>
<accession>A0A316FWL2</accession>
<keyword evidence="5" id="KW-1185">Reference proteome</keyword>
<evidence type="ECO:0000256" key="2">
    <source>
        <dbReference type="SAM" id="MobiDB-lite"/>
    </source>
</evidence>
<keyword evidence="3" id="KW-1133">Transmembrane helix</keyword>
<evidence type="ECO:0000256" key="3">
    <source>
        <dbReference type="SAM" id="Phobius"/>
    </source>
</evidence>
<feature type="transmembrane region" description="Helical" evidence="3">
    <location>
        <begin position="23"/>
        <end position="42"/>
    </location>
</feature>
<feature type="coiled-coil region" evidence="1">
    <location>
        <begin position="49"/>
        <end position="109"/>
    </location>
</feature>
<dbReference type="RefSeq" id="WP_109762917.1">
    <property type="nucleotide sequence ID" value="NZ_QGGU01000004.1"/>
</dbReference>
<evidence type="ECO:0000313" key="4">
    <source>
        <dbReference type="EMBL" id="PWK52939.1"/>
    </source>
</evidence>
<feature type="compositionally biased region" description="Basic and acidic residues" evidence="2">
    <location>
        <begin position="152"/>
        <end position="162"/>
    </location>
</feature>
<evidence type="ECO:0000256" key="1">
    <source>
        <dbReference type="SAM" id="Coils"/>
    </source>
</evidence>
<comment type="caution">
    <text evidence="4">The sequence shown here is derived from an EMBL/GenBank/DDBJ whole genome shotgun (WGS) entry which is preliminary data.</text>
</comment>
<protein>
    <recommendedName>
        <fullName evidence="6">MSHA biogenesis protein MshJ</fullName>
    </recommendedName>
</protein>
<evidence type="ECO:0000313" key="5">
    <source>
        <dbReference type="Proteomes" id="UP000245790"/>
    </source>
</evidence>